<dbReference type="EMBL" id="MU150297">
    <property type="protein sequence ID" value="KAF9460566.1"/>
    <property type="molecule type" value="Genomic_DNA"/>
</dbReference>
<dbReference type="OrthoDB" id="3050260at2759"/>
<reference evidence="1" key="1">
    <citation type="submission" date="2020-11" db="EMBL/GenBank/DDBJ databases">
        <authorList>
            <consortium name="DOE Joint Genome Institute"/>
            <person name="Ahrendt S."/>
            <person name="Riley R."/>
            <person name="Andreopoulos W."/>
            <person name="Labutti K."/>
            <person name="Pangilinan J."/>
            <person name="Ruiz-Duenas F.J."/>
            <person name="Barrasa J.M."/>
            <person name="Sanchez-Garcia M."/>
            <person name="Camarero S."/>
            <person name="Miyauchi S."/>
            <person name="Serrano A."/>
            <person name="Linde D."/>
            <person name="Babiker R."/>
            <person name="Drula E."/>
            <person name="Ayuso-Fernandez I."/>
            <person name="Pacheco R."/>
            <person name="Padilla G."/>
            <person name="Ferreira P."/>
            <person name="Barriuso J."/>
            <person name="Kellner H."/>
            <person name="Castanera R."/>
            <person name="Alfaro M."/>
            <person name="Ramirez L."/>
            <person name="Pisabarro A.G."/>
            <person name="Kuo A."/>
            <person name="Tritt A."/>
            <person name="Lipzen A."/>
            <person name="He G."/>
            <person name="Yan M."/>
            <person name="Ng V."/>
            <person name="Cullen D."/>
            <person name="Martin F."/>
            <person name="Rosso M.-N."/>
            <person name="Henrissat B."/>
            <person name="Hibbett D."/>
            <person name="Martinez A.T."/>
            <person name="Grigoriev I.V."/>
        </authorList>
    </citation>
    <scope>NUCLEOTIDE SEQUENCE</scope>
    <source>
        <strain evidence="1">CBS 247.69</strain>
    </source>
</reference>
<sequence>IFSTAEVPLIVDVIPTLEELWEGLIGGHDDQVNKVSNTICVACQAGILLIDKYSAFADDCDIYIIAIVMCPDRKLKWFKDHGRTSRQVKDIEKMVIKHWNEVYFSVEKDAPGGIG</sequence>
<proteinExistence type="predicted"/>
<feature type="non-terminal residue" evidence="1">
    <location>
        <position position="1"/>
    </location>
</feature>
<protein>
    <submittedName>
        <fullName evidence="1">Uncharacterized protein</fullName>
    </submittedName>
</protein>
<keyword evidence="2" id="KW-1185">Reference proteome</keyword>
<dbReference type="Proteomes" id="UP000807353">
    <property type="component" value="Unassembled WGS sequence"/>
</dbReference>
<accession>A0A9P6CCE8</accession>
<organism evidence="1 2">
    <name type="scientific">Collybia nuda</name>
    <dbReference type="NCBI Taxonomy" id="64659"/>
    <lineage>
        <taxon>Eukaryota</taxon>
        <taxon>Fungi</taxon>
        <taxon>Dikarya</taxon>
        <taxon>Basidiomycota</taxon>
        <taxon>Agaricomycotina</taxon>
        <taxon>Agaricomycetes</taxon>
        <taxon>Agaricomycetidae</taxon>
        <taxon>Agaricales</taxon>
        <taxon>Tricholomatineae</taxon>
        <taxon>Clitocybaceae</taxon>
        <taxon>Collybia</taxon>
    </lineage>
</organism>
<dbReference type="AlphaFoldDB" id="A0A9P6CCE8"/>
<comment type="caution">
    <text evidence="1">The sequence shown here is derived from an EMBL/GenBank/DDBJ whole genome shotgun (WGS) entry which is preliminary data.</text>
</comment>
<feature type="non-terminal residue" evidence="1">
    <location>
        <position position="115"/>
    </location>
</feature>
<evidence type="ECO:0000313" key="1">
    <source>
        <dbReference type="EMBL" id="KAF9460566.1"/>
    </source>
</evidence>
<evidence type="ECO:0000313" key="2">
    <source>
        <dbReference type="Proteomes" id="UP000807353"/>
    </source>
</evidence>
<gene>
    <name evidence="1" type="ORF">BDZ94DRAFT_899117</name>
</gene>
<name>A0A9P6CCE8_9AGAR</name>